<dbReference type="Proteomes" id="UP001443914">
    <property type="component" value="Unassembled WGS sequence"/>
</dbReference>
<gene>
    <name evidence="2" type="ORF">RND81_14G091600</name>
</gene>
<keyword evidence="3" id="KW-1185">Reference proteome</keyword>
<evidence type="ECO:0000313" key="3">
    <source>
        <dbReference type="Proteomes" id="UP001443914"/>
    </source>
</evidence>
<accession>A0AAW1GKY6</accession>
<sequence length="172" mass="19685">MGRSRSLHQIKVREKGGSLHQSKAREGGRRLHQRKTRERGRTRSVRQLKARERGRKLHQRKAREKGQLLPAGTRKRKAITVKDKRKWAAETESESESEDLYEDSDDDELTDTELQFDEFEKGVREEEDLFTDKSEAAELLSKVQESLGGETGGRSSSSNVDDLDVNNAEGYK</sequence>
<evidence type="ECO:0000313" key="2">
    <source>
        <dbReference type="EMBL" id="KAK9665120.1"/>
    </source>
</evidence>
<feature type="compositionally biased region" description="Basic and acidic residues" evidence="1">
    <location>
        <begin position="11"/>
        <end position="29"/>
    </location>
</feature>
<feature type="compositionally biased region" description="Basic and acidic residues" evidence="1">
    <location>
        <begin position="80"/>
        <end position="89"/>
    </location>
</feature>
<feature type="region of interest" description="Disordered" evidence="1">
    <location>
        <begin position="1"/>
        <end position="172"/>
    </location>
</feature>
<name>A0AAW1GKY6_SAPOF</name>
<protein>
    <submittedName>
        <fullName evidence="2">Uncharacterized protein</fullName>
    </submittedName>
</protein>
<dbReference type="EMBL" id="JBDFQZ010000014">
    <property type="protein sequence ID" value="KAK9665120.1"/>
    <property type="molecule type" value="Genomic_DNA"/>
</dbReference>
<feature type="compositionally biased region" description="Acidic residues" evidence="1">
    <location>
        <begin position="91"/>
        <end position="117"/>
    </location>
</feature>
<evidence type="ECO:0000256" key="1">
    <source>
        <dbReference type="SAM" id="MobiDB-lite"/>
    </source>
</evidence>
<feature type="compositionally biased region" description="Basic and acidic residues" evidence="1">
    <location>
        <begin position="118"/>
        <end position="136"/>
    </location>
</feature>
<feature type="compositionally biased region" description="Basic residues" evidence="1">
    <location>
        <begin position="30"/>
        <end position="63"/>
    </location>
</feature>
<feature type="compositionally biased region" description="Basic residues" evidence="1">
    <location>
        <begin position="1"/>
        <end position="10"/>
    </location>
</feature>
<comment type="caution">
    <text evidence="2">The sequence shown here is derived from an EMBL/GenBank/DDBJ whole genome shotgun (WGS) entry which is preliminary data.</text>
</comment>
<reference evidence="2" key="1">
    <citation type="submission" date="2024-03" db="EMBL/GenBank/DDBJ databases">
        <title>WGS assembly of Saponaria officinalis var. Norfolk2.</title>
        <authorList>
            <person name="Jenkins J."/>
            <person name="Shu S."/>
            <person name="Grimwood J."/>
            <person name="Barry K."/>
            <person name="Goodstein D."/>
            <person name="Schmutz J."/>
            <person name="Leebens-Mack J."/>
            <person name="Osbourn A."/>
        </authorList>
    </citation>
    <scope>NUCLEOTIDE SEQUENCE [LARGE SCALE GENOMIC DNA]</scope>
    <source>
        <strain evidence="2">JIC</strain>
    </source>
</reference>
<proteinExistence type="predicted"/>
<organism evidence="2 3">
    <name type="scientific">Saponaria officinalis</name>
    <name type="common">Common soapwort</name>
    <name type="synonym">Lychnis saponaria</name>
    <dbReference type="NCBI Taxonomy" id="3572"/>
    <lineage>
        <taxon>Eukaryota</taxon>
        <taxon>Viridiplantae</taxon>
        <taxon>Streptophyta</taxon>
        <taxon>Embryophyta</taxon>
        <taxon>Tracheophyta</taxon>
        <taxon>Spermatophyta</taxon>
        <taxon>Magnoliopsida</taxon>
        <taxon>eudicotyledons</taxon>
        <taxon>Gunneridae</taxon>
        <taxon>Pentapetalae</taxon>
        <taxon>Caryophyllales</taxon>
        <taxon>Caryophyllaceae</taxon>
        <taxon>Caryophylleae</taxon>
        <taxon>Saponaria</taxon>
    </lineage>
</organism>
<dbReference type="AlphaFoldDB" id="A0AAW1GKY6"/>